<evidence type="ECO:0000313" key="2">
    <source>
        <dbReference type="Proteomes" id="UP001169242"/>
    </source>
</evidence>
<dbReference type="AlphaFoldDB" id="A0AA42DND9"/>
<dbReference type="RefSeq" id="WP_271012329.1">
    <property type="nucleotide sequence ID" value="NZ_JAQIFT010000044.1"/>
</dbReference>
<dbReference type="EMBL" id="JAQIFT010000044">
    <property type="protein sequence ID" value="MDA3732036.1"/>
    <property type="molecule type" value="Genomic_DNA"/>
</dbReference>
<organism evidence="1 2">
    <name type="scientific">Holtiella tumoricola</name>
    <dbReference type="NCBI Taxonomy" id="3018743"/>
    <lineage>
        <taxon>Bacteria</taxon>
        <taxon>Bacillati</taxon>
        <taxon>Bacillota</taxon>
        <taxon>Clostridia</taxon>
        <taxon>Lachnospirales</taxon>
        <taxon>Cellulosilyticaceae</taxon>
        <taxon>Holtiella</taxon>
    </lineage>
</organism>
<evidence type="ECO:0008006" key="3">
    <source>
        <dbReference type="Google" id="ProtNLM"/>
    </source>
</evidence>
<protein>
    <recommendedName>
        <fullName evidence="3">Phage tail tape measure protein</fullName>
    </recommendedName>
</protein>
<evidence type="ECO:0000313" key="1">
    <source>
        <dbReference type="EMBL" id="MDA3732036.1"/>
    </source>
</evidence>
<comment type="caution">
    <text evidence="1">The sequence shown here is derived from an EMBL/GenBank/DDBJ whole genome shotgun (WGS) entry which is preliminary data.</text>
</comment>
<accession>A0AA42DND9</accession>
<sequence>MASKKELKALITLAGKVDPSLQASLMKTTKSTKGLSEGFKQSTRYVAKFSQLVKASFLGGAIASGVVALTSKVVELGKESIQLASDLVEVQNVVDTTFAQNASKIDTWAKTTLNAFGITELQAKQWSGSMGAMLKSSNIASEDMLIMSTNLAGLAGDFASFYNLEHDNAWQKIRSGIAGESEPLKELGINMSVANLEAYALSQGIKKSFSNMSQAEQTLLRYNYLMEVSADAQGDFARTSDSFANQQKLLTNNIKQLSATIASKALPFLTKLYKKANEFVSNIDVDKVFGLFSKVRDFLQPLIPHIESLGDVIKQTFKDILPNLGQLGEGFKKFISTGSEPLLKLNESVVKLAGGFLNFLLPILVKVGDAAIPIFLKISEAFGPILEKAATMFSILGPIIGEVVGVIISAFDAFMPLIHYIFQALEGLIDFITGAFTGNWQLAWQGVVNIFDGVMKGLREVIVAPINFIIEIVNHLISGLNQLSIPDWVPIVGGKSLELPMLPAFARGGIATQASIFGEAGPEMAIPLKRTSRSFELLNQTAQILGINPTKEHVNSSVGCTFDNFGVKEQTVVQKIANITIQVIGEVAERTPMDIKAKVKEVLEELEYEEGVIAFE</sequence>
<keyword evidence="2" id="KW-1185">Reference proteome</keyword>
<proteinExistence type="predicted"/>
<reference evidence="1" key="1">
    <citation type="journal article" date="2023" name="Int. J. Syst. Evol. Microbiol.">
        <title>&lt;i&gt;Holtiella tumoricola&lt;/i&gt; gen. nov. sp. nov., isolated from a human clinical sample.</title>
        <authorList>
            <person name="Allen-Vercoe E."/>
            <person name="Daigneault M.C."/>
            <person name="Vancuren S.J."/>
            <person name="Cochrane K."/>
            <person name="O'Neal L.L."/>
            <person name="Sankaranarayanan K."/>
            <person name="Lawson P.A."/>
        </authorList>
    </citation>
    <scope>NUCLEOTIDE SEQUENCE</scope>
    <source>
        <strain evidence="1">CC70A</strain>
    </source>
</reference>
<dbReference type="Proteomes" id="UP001169242">
    <property type="component" value="Unassembled WGS sequence"/>
</dbReference>
<gene>
    <name evidence="1" type="ORF">PBV87_11140</name>
</gene>
<name>A0AA42DND9_9FIRM</name>